<gene>
    <name evidence="1" type="ORF">FWILDA_LOCUS19753</name>
</gene>
<dbReference type="AlphaFoldDB" id="A0A9W4TEU7"/>
<dbReference type="EMBL" id="CAMKVN010025512">
    <property type="protein sequence ID" value="CAI2200810.1"/>
    <property type="molecule type" value="Genomic_DNA"/>
</dbReference>
<evidence type="ECO:0000313" key="2">
    <source>
        <dbReference type="Proteomes" id="UP001153678"/>
    </source>
</evidence>
<protein>
    <submittedName>
        <fullName evidence="1">15021_t:CDS:1</fullName>
    </submittedName>
</protein>
<dbReference type="Proteomes" id="UP001153678">
    <property type="component" value="Unassembled WGS sequence"/>
</dbReference>
<keyword evidence="2" id="KW-1185">Reference proteome</keyword>
<dbReference type="OrthoDB" id="2364639at2759"/>
<feature type="non-terminal residue" evidence="1">
    <location>
        <position position="50"/>
    </location>
</feature>
<sequence>QLKYIDSQQFMNTSLANLAKNLGNDKPITSKYFKDKGFTPEQISLLCRKG</sequence>
<comment type="caution">
    <text evidence="1">The sequence shown here is derived from an EMBL/GenBank/DDBJ whole genome shotgun (WGS) entry which is preliminary data.</text>
</comment>
<accession>A0A9W4TEU7</accession>
<name>A0A9W4TEU7_9GLOM</name>
<feature type="non-terminal residue" evidence="1">
    <location>
        <position position="1"/>
    </location>
</feature>
<proteinExistence type="predicted"/>
<organism evidence="1 2">
    <name type="scientific">Funneliformis geosporum</name>
    <dbReference type="NCBI Taxonomy" id="1117311"/>
    <lineage>
        <taxon>Eukaryota</taxon>
        <taxon>Fungi</taxon>
        <taxon>Fungi incertae sedis</taxon>
        <taxon>Mucoromycota</taxon>
        <taxon>Glomeromycotina</taxon>
        <taxon>Glomeromycetes</taxon>
        <taxon>Glomerales</taxon>
        <taxon>Glomeraceae</taxon>
        <taxon>Funneliformis</taxon>
    </lineage>
</organism>
<evidence type="ECO:0000313" key="1">
    <source>
        <dbReference type="EMBL" id="CAI2200810.1"/>
    </source>
</evidence>
<reference evidence="1" key="1">
    <citation type="submission" date="2022-08" db="EMBL/GenBank/DDBJ databases">
        <authorList>
            <person name="Kallberg Y."/>
            <person name="Tangrot J."/>
            <person name="Rosling A."/>
        </authorList>
    </citation>
    <scope>NUCLEOTIDE SEQUENCE</scope>
    <source>
        <strain evidence="1">Wild A</strain>
    </source>
</reference>